<dbReference type="Proteomes" id="UP000005444">
    <property type="component" value="Chromosome"/>
</dbReference>
<dbReference type="SUPFAM" id="SSF51735">
    <property type="entry name" value="NAD(P)-binding Rossmann-fold domains"/>
    <property type="match status" value="1"/>
</dbReference>
<reference evidence="2 3" key="1">
    <citation type="journal article" date="2012" name="J. Bacteriol.">
        <title>Complete Genome Sequence of the Beer Spoilage Organism Pediococcus claussenii ATCC BAA-344T.</title>
        <authorList>
            <person name="Pittet V."/>
            <person name="Abegunde T."/>
            <person name="Marfleet T."/>
            <person name="Haakensen M."/>
            <person name="Morrow K."/>
            <person name="Jayaprakash T."/>
            <person name="Schroeder K."/>
            <person name="Trost B."/>
            <person name="Byrns S."/>
            <person name="Bergsveinson J."/>
            <person name="Kusalik A."/>
            <person name="Ziola B."/>
        </authorList>
    </citation>
    <scope>NUCLEOTIDE SEQUENCE [LARGE SCALE GENOMIC DNA]</scope>
    <source>
        <strain evidence="2 3">ATCC BAA-344</strain>
    </source>
</reference>
<evidence type="ECO:0000259" key="1">
    <source>
        <dbReference type="Pfam" id="PF01408"/>
    </source>
</evidence>
<gene>
    <name evidence="2" type="ordered locus">PECL_1245</name>
</gene>
<dbReference type="EMBL" id="CP003137">
    <property type="protein sequence ID" value="AEV95477.1"/>
    <property type="molecule type" value="Genomic_DNA"/>
</dbReference>
<dbReference type="SUPFAM" id="SSF55347">
    <property type="entry name" value="Glyceraldehyde-3-phosphate dehydrogenase-like, C-terminal domain"/>
    <property type="match status" value="1"/>
</dbReference>
<evidence type="ECO:0000313" key="3">
    <source>
        <dbReference type="Proteomes" id="UP000005444"/>
    </source>
</evidence>
<dbReference type="AlphaFoldDB" id="G8PDZ2"/>
<feature type="domain" description="Gfo/Idh/MocA-like oxidoreductase N-terminal" evidence="1">
    <location>
        <begin position="3"/>
        <end position="112"/>
    </location>
</feature>
<dbReference type="RefSeq" id="WP_014215673.1">
    <property type="nucleotide sequence ID" value="NC_016605.1"/>
</dbReference>
<dbReference type="GO" id="GO:0000166">
    <property type="term" value="F:nucleotide binding"/>
    <property type="evidence" value="ECO:0007669"/>
    <property type="project" value="InterPro"/>
</dbReference>
<dbReference type="Pfam" id="PF01408">
    <property type="entry name" value="GFO_IDH_MocA"/>
    <property type="match status" value="1"/>
</dbReference>
<dbReference type="InterPro" id="IPR036291">
    <property type="entry name" value="NAD(P)-bd_dom_sf"/>
</dbReference>
<sequence length="335" mass="38254">MLRLGIIGTNWITKQFIDAAHETNEWQLSSVYSRTIQKAHDFGDLLGASEFFDDLTKFFLDGNFDAVYIASPNSLHFEQALDAIQHEKITIVEKPIVVNPTQWRKLESALKDYPKAKLFEAARHVHEPNFKVVQHAINNFDVVQGASLTYAKYSSRYDAVLNGEEPNIFSLDFAGGALQDLGVYVVYDAVAWFGMPEEVAYFPQKIRTRVDGKGTAILRYPQFDVTLNIGKIANSYVQSEIYGLKDTIVMDNAAELNSIRLYDERGEFTEIGTKPEKNPMVAEAQDFADVINHFDDEKNQNKYYEWLQLSRNVNKLMFNLRQNAGLYFTGEEDKD</sequence>
<evidence type="ECO:0000313" key="2">
    <source>
        <dbReference type="EMBL" id="AEV95477.1"/>
    </source>
</evidence>
<name>G8PDZ2_PEDCP</name>
<dbReference type="InterPro" id="IPR000683">
    <property type="entry name" value="Gfo/Idh/MocA-like_OxRdtase_N"/>
</dbReference>
<organism evidence="2 3">
    <name type="scientific">Pediococcus claussenii (strain ATCC BAA-344 / DSM 14800 / JCM 18046 / KCTC 3811 / LMG 21948 / P06)</name>
    <dbReference type="NCBI Taxonomy" id="701521"/>
    <lineage>
        <taxon>Bacteria</taxon>
        <taxon>Bacillati</taxon>
        <taxon>Bacillota</taxon>
        <taxon>Bacilli</taxon>
        <taxon>Lactobacillales</taxon>
        <taxon>Lactobacillaceae</taxon>
        <taxon>Pediococcus</taxon>
    </lineage>
</organism>
<dbReference type="PANTHER" id="PTHR43054">
    <property type="match status" value="1"/>
</dbReference>
<accession>G8PDZ2</accession>
<dbReference type="Gene3D" id="3.40.50.720">
    <property type="entry name" value="NAD(P)-binding Rossmann-like Domain"/>
    <property type="match status" value="1"/>
</dbReference>
<dbReference type="PATRIC" id="fig|701521.8.peg.1157"/>
<dbReference type="Gene3D" id="3.30.360.10">
    <property type="entry name" value="Dihydrodipicolinate Reductase, domain 2"/>
    <property type="match status" value="1"/>
</dbReference>
<dbReference type="STRING" id="701521.PECL_1245"/>
<dbReference type="KEGG" id="pce:PECL_1245"/>
<protein>
    <submittedName>
        <fullName evidence="2">Oxidoreductase, NAD-binding Rossmann fold family protein</fullName>
    </submittedName>
</protein>
<dbReference type="eggNOG" id="COG0673">
    <property type="taxonomic scope" value="Bacteria"/>
</dbReference>
<proteinExistence type="predicted"/>
<keyword evidence="3" id="KW-1185">Reference proteome</keyword>
<dbReference type="PANTHER" id="PTHR43054:SF1">
    <property type="entry name" value="SCYLLO-INOSITOL 2-DEHYDROGENASE (NADP(+)) IOLU"/>
    <property type="match status" value="1"/>
</dbReference>
<dbReference type="HOGENOM" id="CLU_023194_7_0_9"/>